<dbReference type="Proteomes" id="UP000029413">
    <property type="component" value="Chromosome 2"/>
</dbReference>
<reference evidence="2 3" key="1">
    <citation type="submission" date="2014-05" db="EMBL/GenBank/DDBJ databases">
        <authorList>
            <person name="Bishop-Lilly K.A."/>
            <person name="Broomall S.M."/>
            <person name="Chain P.S."/>
            <person name="Chertkov O."/>
            <person name="Coyne S.R."/>
            <person name="Daligault H.E."/>
            <person name="Davenport K.W."/>
            <person name="Erkkila T."/>
            <person name="Frey K.G."/>
            <person name="Gibbons H.S."/>
            <person name="Gu W."/>
            <person name="Jaissle J."/>
            <person name="Johnson S.L."/>
            <person name="Koroleva G.I."/>
            <person name="Ladner J.T."/>
            <person name="Lo C.-C."/>
            <person name="Minogue T.D."/>
            <person name="Munk C."/>
            <person name="Palacios G.F."/>
            <person name="Redden C.L."/>
            <person name="Rosenzweig C.N."/>
            <person name="Scholz M.B."/>
            <person name="Teshima H."/>
            <person name="Xu Y."/>
        </authorList>
    </citation>
    <scope>NUCLEOTIDE SEQUENCE [LARGE SCALE GENOMIC DNA]</scope>
    <source>
        <strain evidence="2 3">DDS 22E-1</strain>
    </source>
</reference>
<evidence type="ECO:0000313" key="2">
    <source>
        <dbReference type="EMBL" id="AIO36418.1"/>
    </source>
</evidence>
<feature type="region of interest" description="Disordered" evidence="1">
    <location>
        <begin position="105"/>
        <end position="126"/>
    </location>
</feature>
<proteinExistence type="predicted"/>
<accession>A0AAN0RZ33</accession>
<dbReference type="EMBL" id="CP007784">
    <property type="protein sequence ID" value="AIO36418.1"/>
    <property type="molecule type" value="Genomic_DNA"/>
</dbReference>
<organism evidence="2 3">
    <name type="scientific">Burkholderia cenocepacia</name>
    <dbReference type="NCBI Taxonomy" id="95486"/>
    <lineage>
        <taxon>Bacteria</taxon>
        <taxon>Pseudomonadati</taxon>
        <taxon>Pseudomonadota</taxon>
        <taxon>Betaproteobacteria</taxon>
        <taxon>Burkholderiales</taxon>
        <taxon>Burkholderiaceae</taxon>
        <taxon>Burkholderia</taxon>
        <taxon>Burkholderia cepacia complex</taxon>
    </lineage>
</organism>
<evidence type="ECO:0000313" key="3">
    <source>
        <dbReference type="Proteomes" id="UP000029413"/>
    </source>
</evidence>
<gene>
    <name evidence="2" type="ORF">DM39_5173</name>
</gene>
<sequence>MRFENDHRSAATYAANGNTQGSKAMNAIRPRLTTNQQCAMPRLFTDRYSIRTDQGAIPMTGSARISAISYGEGAGRRKTRSRRALRRNVCGYPNSRYASRVISRRAADGTKSRGPAAARPRTNAGRCGGSWRGVRAVVADAQTGGRPTDARRTVVRRRDRCARANPARRTASPTQCRCAPSTIDDQSGRAAAACRAGRYPVTFDYRG</sequence>
<name>A0AAN0RZ33_9BURK</name>
<dbReference type="AlphaFoldDB" id="A0AAN0RZ33"/>
<keyword evidence="3" id="KW-1185">Reference proteome</keyword>
<dbReference type="KEGG" id="bcen:DM39_5173"/>
<evidence type="ECO:0000256" key="1">
    <source>
        <dbReference type="SAM" id="MobiDB-lite"/>
    </source>
</evidence>
<protein>
    <submittedName>
        <fullName evidence="2">Uncharacterized protein</fullName>
    </submittedName>
</protein>
<feature type="region of interest" description="Disordered" evidence="1">
    <location>
        <begin position="1"/>
        <end position="25"/>
    </location>
</feature>